<dbReference type="InterPro" id="IPR005218">
    <property type="entry name" value="Diacylglycerol/lipid_kinase"/>
</dbReference>
<sequence>MSSSKTAFIVNPNAGNGSTGTKWPFIKTLAENRLGSFMTHITAGPGDATVFAKDAVSKGIFLIVCVGGDGTLNEVVNGLMEHEESFRADLTIGFIPNGTGCDFIRTVAIPRNINEAIDIIAARNVRSIDLGRLVFRDHKGSECRRYFHNIASFGLGGEVAQRVNNTTKLFGPFFSFIRATLISIFLYGKKQIYLKIDNGNQQMYSIWNVAVANGRYHGGGMLVAPDASVDDGLLNITLIGDLSLAGLFIHLPKLYNGKIKQVDKVITFTGKRIEVTSDQRVLLDVDGEQPGTLPVVIDVVPKALNIITAK</sequence>
<dbReference type="GO" id="GO:0008654">
    <property type="term" value="P:phospholipid biosynthetic process"/>
    <property type="evidence" value="ECO:0007669"/>
    <property type="project" value="UniProtKB-KW"/>
</dbReference>
<evidence type="ECO:0000256" key="9">
    <source>
        <dbReference type="ARBA" id="ARBA00023098"/>
    </source>
</evidence>
<gene>
    <name evidence="13" type="ORF">H8E80_08055</name>
</gene>
<evidence type="ECO:0000256" key="11">
    <source>
        <dbReference type="ARBA" id="ARBA00023264"/>
    </source>
</evidence>
<keyword evidence="3" id="KW-0808">Transferase</keyword>
<evidence type="ECO:0000256" key="4">
    <source>
        <dbReference type="ARBA" id="ARBA00022723"/>
    </source>
</evidence>
<comment type="cofactor">
    <cofactor evidence="1">
        <name>Mg(2+)</name>
        <dbReference type="ChEBI" id="CHEBI:18420"/>
    </cofactor>
</comment>
<dbReference type="InterPro" id="IPR001206">
    <property type="entry name" value="Diacylglycerol_kinase_cat_dom"/>
</dbReference>
<dbReference type="Pfam" id="PF19279">
    <property type="entry name" value="YegS_C"/>
    <property type="match status" value="1"/>
</dbReference>
<organism evidence="13 14">
    <name type="scientific">Candidatus Desulfaltia bathyphila</name>
    <dbReference type="NCBI Taxonomy" id="2841697"/>
    <lineage>
        <taxon>Bacteria</taxon>
        <taxon>Pseudomonadati</taxon>
        <taxon>Thermodesulfobacteriota</taxon>
        <taxon>Desulfobacteria</taxon>
        <taxon>Desulfobacterales</taxon>
        <taxon>Desulfobacterales incertae sedis</taxon>
        <taxon>Candidatus Desulfaltia</taxon>
    </lineage>
</organism>
<dbReference type="GO" id="GO:0016301">
    <property type="term" value="F:kinase activity"/>
    <property type="evidence" value="ECO:0007669"/>
    <property type="project" value="UniProtKB-KW"/>
</dbReference>
<accession>A0A8J6TC53</accession>
<reference evidence="13 14" key="1">
    <citation type="submission" date="2020-08" db="EMBL/GenBank/DDBJ databases">
        <title>Bridging the membrane lipid divide: bacteria of the FCB group superphylum have the potential to synthesize archaeal ether lipids.</title>
        <authorList>
            <person name="Villanueva L."/>
            <person name="Von Meijenfeldt F.A.B."/>
            <person name="Westbye A.B."/>
            <person name="Yadav S."/>
            <person name="Hopmans E.C."/>
            <person name="Dutilh B.E."/>
            <person name="Sinninghe Damste J.S."/>
        </authorList>
    </citation>
    <scope>NUCLEOTIDE SEQUENCE [LARGE SCALE GENOMIC DNA]</scope>
    <source>
        <strain evidence="13">NIOZ-UU82</strain>
    </source>
</reference>
<evidence type="ECO:0000256" key="1">
    <source>
        <dbReference type="ARBA" id="ARBA00001946"/>
    </source>
</evidence>
<dbReference type="AlphaFoldDB" id="A0A8J6TC53"/>
<evidence type="ECO:0000313" key="13">
    <source>
        <dbReference type="EMBL" id="MBC8199980.1"/>
    </source>
</evidence>
<keyword evidence="7" id="KW-0067">ATP-binding</keyword>
<dbReference type="Proteomes" id="UP000603545">
    <property type="component" value="Unassembled WGS sequence"/>
</dbReference>
<dbReference type="InterPro" id="IPR017438">
    <property type="entry name" value="ATP-NAD_kinase_N"/>
</dbReference>
<dbReference type="GO" id="GO:0046872">
    <property type="term" value="F:metal ion binding"/>
    <property type="evidence" value="ECO:0007669"/>
    <property type="project" value="UniProtKB-KW"/>
</dbReference>
<dbReference type="SUPFAM" id="SSF111331">
    <property type="entry name" value="NAD kinase/diacylglycerol kinase-like"/>
    <property type="match status" value="1"/>
</dbReference>
<dbReference type="GO" id="GO:0005524">
    <property type="term" value="F:ATP binding"/>
    <property type="evidence" value="ECO:0007669"/>
    <property type="project" value="UniProtKB-KW"/>
</dbReference>
<keyword evidence="8" id="KW-0460">Magnesium</keyword>
<dbReference type="Gene3D" id="3.40.50.10330">
    <property type="entry name" value="Probable inorganic polyphosphate/atp-NAD kinase, domain 1"/>
    <property type="match status" value="1"/>
</dbReference>
<evidence type="ECO:0000256" key="2">
    <source>
        <dbReference type="ARBA" id="ARBA00022516"/>
    </source>
</evidence>
<evidence type="ECO:0000256" key="10">
    <source>
        <dbReference type="ARBA" id="ARBA00023209"/>
    </source>
</evidence>
<keyword evidence="5" id="KW-0547">Nucleotide-binding</keyword>
<proteinExistence type="predicted"/>
<dbReference type="Pfam" id="PF00781">
    <property type="entry name" value="DAGK_cat"/>
    <property type="match status" value="1"/>
</dbReference>
<feature type="domain" description="DAGKc" evidence="12">
    <location>
        <begin position="1"/>
        <end position="137"/>
    </location>
</feature>
<keyword evidence="4" id="KW-0479">Metal-binding</keyword>
<dbReference type="PANTHER" id="PTHR12358:SF106">
    <property type="entry name" value="LIPID KINASE YEGS"/>
    <property type="match status" value="1"/>
</dbReference>
<keyword evidence="9" id="KW-0443">Lipid metabolism</keyword>
<keyword evidence="10" id="KW-0594">Phospholipid biosynthesis</keyword>
<dbReference type="EMBL" id="JACNLL010000072">
    <property type="protein sequence ID" value="MBC8199980.1"/>
    <property type="molecule type" value="Genomic_DNA"/>
</dbReference>
<evidence type="ECO:0000256" key="6">
    <source>
        <dbReference type="ARBA" id="ARBA00022777"/>
    </source>
</evidence>
<dbReference type="PROSITE" id="PS50146">
    <property type="entry name" value="DAGK"/>
    <property type="match status" value="1"/>
</dbReference>
<evidence type="ECO:0000256" key="5">
    <source>
        <dbReference type="ARBA" id="ARBA00022741"/>
    </source>
</evidence>
<dbReference type="InterPro" id="IPR016064">
    <property type="entry name" value="NAD/diacylglycerol_kinase_sf"/>
</dbReference>
<dbReference type="NCBIfam" id="TIGR00147">
    <property type="entry name" value="YegS/Rv2252/BmrU family lipid kinase"/>
    <property type="match status" value="1"/>
</dbReference>
<evidence type="ECO:0000313" key="14">
    <source>
        <dbReference type="Proteomes" id="UP000603545"/>
    </source>
</evidence>
<keyword evidence="6 13" id="KW-0418">Kinase</keyword>
<name>A0A8J6TC53_9BACT</name>
<evidence type="ECO:0000256" key="3">
    <source>
        <dbReference type="ARBA" id="ARBA00022679"/>
    </source>
</evidence>
<dbReference type="Gene3D" id="2.60.200.40">
    <property type="match status" value="1"/>
</dbReference>
<dbReference type="SMART" id="SM00046">
    <property type="entry name" value="DAGKc"/>
    <property type="match status" value="1"/>
</dbReference>
<evidence type="ECO:0000256" key="7">
    <source>
        <dbReference type="ARBA" id="ARBA00022840"/>
    </source>
</evidence>
<keyword evidence="11" id="KW-1208">Phospholipid metabolism</keyword>
<protein>
    <submittedName>
        <fullName evidence="13">Diacylglycerol kinase family lipid kinase</fullName>
    </submittedName>
</protein>
<evidence type="ECO:0000256" key="8">
    <source>
        <dbReference type="ARBA" id="ARBA00022842"/>
    </source>
</evidence>
<dbReference type="InterPro" id="IPR045540">
    <property type="entry name" value="YegS/DAGK_C"/>
</dbReference>
<comment type="caution">
    <text evidence="13">The sequence shown here is derived from an EMBL/GenBank/DDBJ whole genome shotgun (WGS) entry which is preliminary data.</text>
</comment>
<evidence type="ECO:0000259" key="12">
    <source>
        <dbReference type="PROSITE" id="PS50146"/>
    </source>
</evidence>
<dbReference type="PANTHER" id="PTHR12358">
    <property type="entry name" value="SPHINGOSINE KINASE"/>
    <property type="match status" value="1"/>
</dbReference>
<keyword evidence="2" id="KW-0444">Lipid biosynthesis</keyword>
<dbReference type="GO" id="GO:0005886">
    <property type="term" value="C:plasma membrane"/>
    <property type="evidence" value="ECO:0007669"/>
    <property type="project" value="TreeGrafter"/>
</dbReference>
<dbReference type="InterPro" id="IPR050187">
    <property type="entry name" value="Lipid_Phosphate_FormReg"/>
</dbReference>